<name>A0A4Y9YU06_9AGAM</name>
<dbReference type="Proteomes" id="UP000298327">
    <property type="component" value="Unassembled WGS sequence"/>
</dbReference>
<dbReference type="AlphaFoldDB" id="A0A4Y9YU06"/>
<sequence length="163" mass="17788">MAAATAAMAMMAAMVRRRHGVAGRKREAAFGANCGQDADSATRFSRFRAGVIWLRKMYKSPQCNVKITPNRAHDHSRASGPPSQRWSSFDSVQHDCLNVNEKALCALETTPPDDNKSLITTGINHTTAVNFSGQTPAYEDQLKAETNGVEDEYDRGRCNGGVI</sequence>
<proteinExistence type="predicted"/>
<organism evidence="1 2">
    <name type="scientific">Dentipellis fragilis</name>
    <dbReference type="NCBI Taxonomy" id="205917"/>
    <lineage>
        <taxon>Eukaryota</taxon>
        <taxon>Fungi</taxon>
        <taxon>Dikarya</taxon>
        <taxon>Basidiomycota</taxon>
        <taxon>Agaricomycotina</taxon>
        <taxon>Agaricomycetes</taxon>
        <taxon>Russulales</taxon>
        <taxon>Hericiaceae</taxon>
        <taxon>Dentipellis</taxon>
    </lineage>
</organism>
<reference evidence="1 2" key="1">
    <citation type="submission" date="2019-02" db="EMBL/GenBank/DDBJ databases">
        <title>Genome sequencing of the rare red list fungi Dentipellis fragilis.</title>
        <authorList>
            <person name="Buettner E."/>
            <person name="Kellner H."/>
        </authorList>
    </citation>
    <scope>NUCLEOTIDE SEQUENCE [LARGE SCALE GENOMIC DNA]</scope>
    <source>
        <strain evidence="1 2">DSM 105465</strain>
    </source>
</reference>
<comment type="caution">
    <text evidence="1">The sequence shown here is derived from an EMBL/GenBank/DDBJ whole genome shotgun (WGS) entry which is preliminary data.</text>
</comment>
<keyword evidence="2" id="KW-1185">Reference proteome</keyword>
<evidence type="ECO:0000313" key="1">
    <source>
        <dbReference type="EMBL" id="TFY65207.1"/>
    </source>
</evidence>
<gene>
    <name evidence="1" type="ORF">EVG20_g5679</name>
</gene>
<dbReference type="EMBL" id="SEOQ01000345">
    <property type="protein sequence ID" value="TFY65207.1"/>
    <property type="molecule type" value="Genomic_DNA"/>
</dbReference>
<protein>
    <submittedName>
        <fullName evidence="1">Uncharacterized protein</fullName>
    </submittedName>
</protein>
<accession>A0A4Y9YU06</accession>
<evidence type="ECO:0000313" key="2">
    <source>
        <dbReference type="Proteomes" id="UP000298327"/>
    </source>
</evidence>